<dbReference type="InterPro" id="IPR022691">
    <property type="entry name" value="Tscrpt_elong_fac_GreA/B_N"/>
</dbReference>
<comment type="similarity">
    <text evidence="1 8 9">Belongs to the GreA/GreB family.</text>
</comment>
<dbReference type="GO" id="GO:0003746">
    <property type="term" value="F:translation elongation factor activity"/>
    <property type="evidence" value="ECO:0007669"/>
    <property type="project" value="UniProtKB-KW"/>
</dbReference>
<dbReference type="HAMAP" id="MF_00105">
    <property type="entry name" value="GreA_GreB"/>
    <property type="match status" value="1"/>
</dbReference>
<keyword evidence="4 8" id="KW-0238">DNA-binding</keyword>
<dbReference type="InterPro" id="IPR018151">
    <property type="entry name" value="TF_GreA/GreB_CS"/>
</dbReference>
<accession>A0A2H0XBP4</accession>
<dbReference type="PIRSF" id="PIRSF006092">
    <property type="entry name" value="GreA_GreB"/>
    <property type="match status" value="1"/>
</dbReference>
<dbReference type="GO" id="GO:0006354">
    <property type="term" value="P:DNA-templated transcription elongation"/>
    <property type="evidence" value="ECO:0007669"/>
    <property type="project" value="TreeGrafter"/>
</dbReference>
<dbReference type="InterPro" id="IPR028624">
    <property type="entry name" value="Tscrpt_elong_fac_GreA/B"/>
</dbReference>
<evidence type="ECO:0000256" key="5">
    <source>
        <dbReference type="ARBA" id="ARBA00023163"/>
    </source>
</evidence>
<dbReference type="FunFam" id="1.10.287.180:FF:000001">
    <property type="entry name" value="Transcription elongation factor GreA"/>
    <property type="match status" value="1"/>
</dbReference>
<dbReference type="GO" id="GO:0070063">
    <property type="term" value="F:RNA polymerase binding"/>
    <property type="evidence" value="ECO:0007669"/>
    <property type="project" value="InterPro"/>
</dbReference>
<dbReference type="EMBL" id="PEYU01000054">
    <property type="protein sequence ID" value="PIS22360.1"/>
    <property type="molecule type" value="Genomic_DNA"/>
</dbReference>
<organism evidence="12 13">
    <name type="scientific">candidate division WWE3 bacterium CG08_land_8_20_14_0_20_41_10</name>
    <dbReference type="NCBI Taxonomy" id="1975085"/>
    <lineage>
        <taxon>Bacteria</taxon>
        <taxon>Katanobacteria</taxon>
    </lineage>
</organism>
<evidence type="ECO:0000256" key="4">
    <source>
        <dbReference type="ARBA" id="ARBA00023125"/>
    </source>
</evidence>
<dbReference type="Gene3D" id="3.10.50.30">
    <property type="entry name" value="Transcription elongation factor, GreA/GreB, C-terminal domain"/>
    <property type="match status" value="1"/>
</dbReference>
<dbReference type="NCBIfam" id="TIGR01462">
    <property type="entry name" value="greA"/>
    <property type="match status" value="1"/>
</dbReference>
<dbReference type="GO" id="GO:0003677">
    <property type="term" value="F:DNA binding"/>
    <property type="evidence" value="ECO:0007669"/>
    <property type="project" value="UniProtKB-UniRule"/>
</dbReference>
<sequence>MIHADTNDTKVLLTKEGLVELKAELKNLIDIKRPEVVQKIAIAREMGDLSENAAYVSARDDQAFTEGRISELEEIIKNAVVASSVHPKGVVSVGCKIRVHVDGVEEEFSMVGGPEADPKEKKISHESPLGKALMGKKIGDKVEIDAPVGKLVYAILAVS</sequence>
<dbReference type="Gene3D" id="1.10.287.180">
    <property type="entry name" value="Transcription elongation factor, GreA/GreB, N-terminal domain"/>
    <property type="match status" value="1"/>
</dbReference>
<dbReference type="PROSITE" id="PS00829">
    <property type="entry name" value="GREAB_1"/>
    <property type="match status" value="1"/>
</dbReference>
<evidence type="ECO:0000313" key="12">
    <source>
        <dbReference type="EMBL" id="PIS22360.1"/>
    </source>
</evidence>
<dbReference type="GO" id="GO:0032784">
    <property type="term" value="P:regulation of DNA-templated transcription elongation"/>
    <property type="evidence" value="ECO:0007669"/>
    <property type="project" value="UniProtKB-UniRule"/>
</dbReference>
<keyword evidence="12" id="KW-0251">Elongation factor</keyword>
<keyword evidence="5 8" id="KW-0804">Transcription</keyword>
<evidence type="ECO:0000313" key="13">
    <source>
        <dbReference type="Proteomes" id="UP000231252"/>
    </source>
</evidence>
<evidence type="ECO:0000256" key="7">
    <source>
        <dbReference type="ARBA" id="ARBA00030776"/>
    </source>
</evidence>
<dbReference type="InterPro" id="IPR036953">
    <property type="entry name" value="GreA/GreB_C_sf"/>
</dbReference>
<evidence type="ECO:0000256" key="9">
    <source>
        <dbReference type="RuleBase" id="RU000556"/>
    </source>
</evidence>
<dbReference type="InterPro" id="IPR023459">
    <property type="entry name" value="Tscrpt_elong_fac_GreA/B_fam"/>
</dbReference>
<evidence type="ECO:0000256" key="6">
    <source>
        <dbReference type="ARBA" id="ARBA00024916"/>
    </source>
</evidence>
<dbReference type="Proteomes" id="UP000231252">
    <property type="component" value="Unassembled WGS sequence"/>
</dbReference>
<dbReference type="InterPro" id="IPR006359">
    <property type="entry name" value="Tscrpt_elong_fac_GreA"/>
</dbReference>
<evidence type="ECO:0000256" key="2">
    <source>
        <dbReference type="ARBA" id="ARBA00013729"/>
    </source>
</evidence>
<evidence type="ECO:0000256" key="8">
    <source>
        <dbReference type="HAMAP-Rule" id="MF_00105"/>
    </source>
</evidence>
<comment type="caution">
    <text evidence="12">The sequence shown here is derived from an EMBL/GenBank/DDBJ whole genome shotgun (WGS) entry which is preliminary data.</text>
</comment>
<evidence type="ECO:0000256" key="1">
    <source>
        <dbReference type="ARBA" id="ARBA00008213"/>
    </source>
</evidence>
<feature type="domain" description="Transcription elongation factor GreA/GreB N-terminal" evidence="11">
    <location>
        <begin position="12"/>
        <end position="81"/>
    </location>
</feature>
<dbReference type="NCBIfam" id="NF001263">
    <property type="entry name" value="PRK00226.1-4"/>
    <property type="match status" value="1"/>
</dbReference>
<evidence type="ECO:0000259" key="10">
    <source>
        <dbReference type="Pfam" id="PF01272"/>
    </source>
</evidence>
<dbReference type="Pfam" id="PF03449">
    <property type="entry name" value="GreA_GreB_N"/>
    <property type="match status" value="1"/>
</dbReference>
<dbReference type="PANTHER" id="PTHR30437">
    <property type="entry name" value="TRANSCRIPTION ELONGATION FACTOR GREA"/>
    <property type="match status" value="1"/>
</dbReference>
<dbReference type="SUPFAM" id="SSF46557">
    <property type="entry name" value="GreA transcript cleavage protein, N-terminal domain"/>
    <property type="match status" value="1"/>
</dbReference>
<proteinExistence type="inferred from homology"/>
<dbReference type="SUPFAM" id="SSF54534">
    <property type="entry name" value="FKBP-like"/>
    <property type="match status" value="1"/>
</dbReference>
<feature type="domain" description="Transcription elongation factor GreA/GreB C-terminal" evidence="10">
    <location>
        <begin position="87"/>
        <end position="159"/>
    </location>
</feature>
<keyword evidence="12" id="KW-0648">Protein biosynthesis</keyword>
<dbReference type="Pfam" id="PF01272">
    <property type="entry name" value="GreA_GreB"/>
    <property type="match status" value="1"/>
</dbReference>
<evidence type="ECO:0000256" key="3">
    <source>
        <dbReference type="ARBA" id="ARBA00023015"/>
    </source>
</evidence>
<evidence type="ECO:0000259" key="11">
    <source>
        <dbReference type="Pfam" id="PF03449"/>
    </source>
</evidence>
<keyword evidence="3 8" id="KW-0805">Transcription regulation</keyword>
<dbReference type="InterPro" id="IPR001437">
    <property type="entry name" value="Tscrpt_elong_fac_GreA/B_C"/>
</dbReference>
<comment type="function">
    <text evidence="6 8 9">Necessary for efficient RNA polymerase transcription elongation past template-encoded arresting sites. The arresting sites in DNA have the property of trapping a certain fraction of elongating RNA polymerases that pass through, resulting in locked ternary complexes. Cleavage of the nascent transcript by cleavage factors such as GreA or GreB allows the resumption of elongation from the new 3'terminus. GreA releases sequences of 2 to 3 nucleotides.</text>
</comment>
<dbReference type="InterPro" id="IPR036805">
    <property type="entry name" value="Tscrpt_elong_fac_GreA/B_N_sf"/>
</dbReference>
<dbReference type="PANTHER" id="PTHR30437:SF4">
    <property type="entry name" value="TRANSCRIPTION ELONGATION FACTOR GREA"/>
    <property type="match status" value="1"/>
</dbReference>
<reference evidence="13" key="1">
    <citation type="submission" date="2017-09" db="EMBL/GenBank/DDBJ databases">
        <title>Depth-based differentiation of microbial function through sediment-hosted aquifers and enrichment of novel symbionts in the deep terrestrial subsurface.</title>
        <authorList>
            <person name="Probst A.J."/>
            <person name="Ladd B."/>
            <person name="Jarett J.K."/>
            <person name="Geller-Mcgrath D.E."/>
            <person name="Sieber C.M.K."/>
            <person name="Emerson J.B."/>
            <person name="Anantharaman K."/>
            <person name="Thomas B.C."/>
            <person name="Malmstrom R."/>
            <person name="Stieglmeier M."/>
            <person name="Klingl A."/>
            <person name="Woyke T."/>
            <person name="Ryan C.M."/>
            <person name="Banfield J.F."/>
        </authorList>
    </citation>
    <scope>NUCLEOTIDE SEQUENCE [LARGE SCALE GENOMIC DNA]</scope>
</reference>
<name>A0A2H0XBP4_UNCKA</name>
<dbReference type="AlphaFoldDB" id="A0A2H0XBP4"/>
<protein>
    <recommendedName>
        <fullName evidence="2 8">Transcription elongation factor GreA</fullName>
    </recommendedName>
    <alternativeName>
        <fullName evidence="7 8">Transcript cleavage factor GreA</fullName>
    </alternativeName>
</protein>
<gene>
    <name evidence="8" type="primary">greA</name>
    <name evidence="12" type="ORF">COT50_02360</name>
</gene>